<reference evidence="2" key="1">
    <citation type="journal article" date="2016" name="Nature">
        <title>The genome of the seagrass Zostera marina reveals angiosperm adaptation to the sea.</title>
        <authorList>
            <person name="Olsen J.L."/>
            <person name="Rouze P."/>
            <person name="Verhelst B."/>
            <person name="Lin Y.-C."/>
            <person name="Bayer T."/>
            <person name="Collen J."/>
            <person name="Dattolo E."/>
            <person name="De Paoli E."/>
            <person name="Dittami S."/>
            <person name="Maumus F."/>
            <person name="Michel G."/>
            <person name="Kersting A."/>
            <person name="Lauritano C."/>
            <person name="Lohaus R."/>
            <person name="Toepel M."/>
            <person name="Tonon T."/>
            <person name="Vanneste K."/>
            <person name="Amirebrahimi M."/>
            <person name="Brakel J."/>
            <person name="Bostroem C."/>
            <person name="Chovatia M."/>
            <person name="Grimwood J."/>
            <person name="Jenkins J.W."/>
            <person name="Jueterbock A."/>
            <person name="Mraz A."/>
            <person name="Stam W.T."/>
            <person name="Tice H."/>
            <person name="Bornberg-Bauer E."/>
            <person name="Green P.J."/>
            <person name="Pearson G.A."/>
            <person name="Procaccini G."/>
            <person name="Duarte C.M."/>
            <person name="Schmutz J."/>
            <person name="Reusch T.B.H."/>
            <person name="Van de Peer Y."/>
        </authorList>
    </citation>
    <scope>NUCLEOTIDE SEQUENCE [LARGE SCALE GENOMIC DNA]</scope>
    <source>
        <strain evidence="2">cv. Finnish</strain>
    </source>
</reference>
<organism evidence="1 2">
    <name type="scientific">Zostera marina</name>
    <name type="common">Eelgrass</name>
    <dbReference type="NCBI Taxonomy" id="29655"/>
    <lineage>
        <taxon>Eukaryota</taxon>
        <taxon>Viridiplantae</taxon>
        <taxon>Streptophyta</taxon>
        <taxon>Embryophyta</taxon>
        <taxon>Tracheophyta</taxon>
        <taxon>Spermatophyta</taxon>
        <taxon>Magnoliopsida</taxon>
        <taxon>Liliopsida</taxon>
        <taxon>Zosteraceae</taxon>
        <taxon>Zostera</taxon>
    </lineage>
</organism>
<dbReference type="AlphaFoldDB" id="A0A0K9PU92"/>
<evidence type="ECO:0000313" key="2">
    <source>
        <dbReference type="Proteomes" id="UP000036987"/>
    </source>
</evidence>
<evidence type="ECO:0000313" key="1">
    <source>
        <dbReference type="EMBL" id="KMZ71805.1"/>
    </source>
</evidence>
<dbReference type="EMBL" id="LFYR01000658">
    <property type="protein sequence ID" value="KMZ71805.1"/>
    <property type="molecule type" value="Genomic_DNA"/>
</dbReference>
<dbReference type="Proteomes" id="UP000036987">
    <property type="component" value="Unassembled WGS sequence"/>
</dbReference>
<dbReference type="PANTHER" id="PTHR35046">
    <property type="entry name" value="ZINC KNUCKLE (CCHC-TYPE) FAMILY PROTEIN"/>
    <property type="match status" value="1"/>
</dbReference>
<comment type="caution">
    <text evidence="1">The sequence shown here is derived from an EMBL/GenBank/DDBJ whole genome shotgun (WGS) entry which is preliminary data.</text>
</comment>
<dbReference type="PANTHER" id="PTHR35046:SF22">
    <property type="entry name" value="CCHC-TYPE DOMAIN-CONTAINING PROTEIN"/>
    <property type="match status" value="1"/>
</dbReference>
<proteinExistence type="predicted"/>
<name>A0A0K9PU92_ZOSMR</name>
<sequence length="128" mass="14933">MGGGLVRRRLHHRSPSPYHDQQRCHFPQHYASRLKAGIPVFYGLTNNEAFVDWVIDVEDYFAYVPIDDSITAQLVALRLKGCAKACWRQTQSNRANRNKGSILTWKKMKSLMYKRFLPANYQRALFTE</sequence>
<accession>A0A0K9PU92</accession>
<dbReference type="STRING" id="29655.A0A0K9PU92"/>
<dbReference type="OMA" id="WVIDVED"/>
<protein>
    <submittedName>
        <fullName evidence="1">Uncharacterized protein</fullName>
    </submittedName>
</protein>
<keyword evidence="2" id="KW-1185">Reference proteome</keyword>
<dbReference type="OrthoDB" id="695705at2759"/>
<gene>
    <name evidence="1" type="ORF">ZOSMA_175G00490</name>
</gene>